<feature type="region of interest" description="Disordered" evidence="1">
    <location>
        <begin position="112"/>
        <end position="140"/>
    </location>
</feature>
<proteinExistence type="predicted"/>
<dbReference type="Proteomes" id="UP001497453">
    <property type="component" value="Chromosome 7"/>
</dbReference>
<protein>
    <submittedName>
        <fullName evidence="2">Uncharacterized protein</fullName>
    </submittedName>
</protein>
<reference evidence="3" key="1">
    <citation type="submission" date="2024-04" db="EMBL/GenBank/DDBJ databases">
        <authorList>
            <person name="Shaw F."/>
            <person name="Minotto A."/>
        </authorList>
    </citation>
    <scope>NUCLEOTIDE SEQUENCE [LARGE SCALE GENOMIC DNA]</scope>
</reference>
<gene>
    <name evidence="2" type="ORF">GFSPODELE1_LOCUS8735</name>
</gene>
<sequence length="453" mass="50219">MYLAETTNGACLFASLPLLQRSLASEGRKLWSTGTTTYQPRRYGSTRRPPAPPTSIALDDRFDQMTTEVPTEWNVGGGNGRDYEESISGYQNYVNEMEMMLGAQVDVEEERVRDSTASVTTRRVRRASPETCRSPLAGGGRRSLSGFASMDNIRQVHGRKASVDLVEHRILEDGPNRSISMWRERVARSNATEDSGRIPGDVRSETNSHAHRRLPSASSQARRAYGQEYGRPRAESLASVTSPRRGKEVTRNYERSEYMVMYQKPTKHGGIPSHLHPPSEVGFPRLGSKRSMVPSSPRIPKSNTRAISPTIRKTSGRSQQVRDKYVITYPNTPPYSQGSLPSSSNPKGPIVAQNHPSSPRPSRTYIPIEGVEDASALKATSTSSVELILASCEPSLLHIAPALEVLGITRLEHLRAINRLSDETRDKEVKEEALKQGVTVMEWAILVDKLQTL</sequence>
<feature type="region of interest" description="Disordered" evidence="1">
    <location>
        <begin position="268"/>
        <end position="362"/>
    </location>
</feature>
<accession>A0ABP1DZD7</accession>
<feature type="compositionally biased region" description="Basic and acidic residues" evidence="1">
    <location>
        <begin position="194"/>
        <end position="208"/>
    </location>
</feature>
<feature type="compositionally biased region" description="Polar residues" evidence="1">
    <location>
        <begin position="334"/>
        <end position="346"/>
    </location>
</feature>
<feature type="compositionally biased region" description="Polar residues" evidence="1">
    <location>
        <begin position="301"/>
        <end position="319"/>
    </location>
</feature>
<evidence type="ECO:0000256" key="1">
    <source>
        <dbReference type="SAM" id="MobiDB-lite"/>
    </source>
</evidence>
<organism evidence="2 3">
    <name type="scientific">Somion occarium</name>
    <dbReference type="NCBI Taxonomy" id="3059160"/>
    <lineage>
        <taxon>Eukaryota</taxon>
        <taxon>Fungi</taxon>
        <taxon>Dikarya</taxon>
        <taxon>Basidiomycota</taxon>
        <taxon>Agaricomycotina</taxon>
        <taxon>Agaricomycetes</taxon>
        <taxon>Polyporales</taxon>
        <taxon>Cerrenaceae</taxon>
        <taxon>Somion</taxon>
    </lineage>
</organism>
<feature type="region of interest" description="Disordered" evidence="1">
    <location>
        <begin position="188"/>
        <end position="249"/>
    </location>
</feature>
<dbReference type="EMBL" id="OZ037950">
    <property type="protein sequence ID" value="CAL1712242.1"/>
    <property type="molecule type" value="Genomic_DNA"/>
</dbReference>
<evidence type="ECO:0000313" key="2">
    <source>
        <dbReference type="EMBL" id="CAL1712242.1"/>
    </source>
</evidence>
<evidence type="ECO:0000313" key="3">
    <source>
        <dbReference type="Proteomes" id="UP001497453"/>
    </source>
</evidence>
<keyword evidence="3" id="KW-1185">Reference proteome</keyword>
<feature type="region of interest" description="Disordered" evidence="1">
    <location>
        <begin position="34"/>
        <end position="53"/>
    </location>
</feature>
<name>A0ABP1DZD7_9APHY</name>